<evidence type="ECO:0000313" key="2">
    <source>
        <dbReference type="EMBL" id="KAK0144589.1"/>
    </source>
</evidence>
<name>A0AA47MQU6_MERPO</name>
<gene>
    <name evidence="2" type="ORF">N1851_017042</name>
</gene>
<dbReference type="Proteomes" id="UP001174136">
    <property type="component" value="Unassembled WGS sequence"/>
</dbReference>
<accession>A0AA47MQU6</accession>
<dbReference type="PANTHER" id="PTHR47510">
    <property type="entry name" value="REVERSE TRANSCRIPTASE DOMAIN-CONTAINING PROTEIN"/>
    <property type="match status" value="1"/>
</dbReference>
<feature type="region of interest" description="Disordered" evidence="1">
    <location>
        <begin position="1"/>
        <end position="32"/>
    </location>
</feature>
<proteinExistence type="predicted"/>
<protein>
    <submittedName>
        <fullName evidence="2">Uncharacterized protein</fullName>
    </submittedName>
</protein>
<dbReference type="AlphaFoldDB" id="A0AA47MQU6"/>
<reference evidence="2" key="1">
    <citation type="journal article" date="2023" name="Front. Mar. Sci.">
        <title>A new Merluccius polli reference genome to investigate the effects of global change in West African waters.</title>
        <authorList>
            <person name="Mateo J.L."/>
            <person name="Blanco-Fernandez C."/>
            <person name="Garcia-Vazquez E."/>
            <person name="Machado-Schiaffino G."/>
        </authorList>
    </citation>
    <scope>NUCLEOTIDE SEQUENCE</scope>
    <source>
        <strain evidence="2">C29</strain>
        <tissue evidence="2">Fin</tissue>
    </source>
</reference>
<comment type="caution">
    <text evidence="2">The sequence shown here is derived from an EMBL/GenBank/DDBJ whole genome shotgun (WGS) entry which is preliminary data.</text>
</comment>
<organism evidence="2 3">
    <name type="scientific">Merluccius polli</name>
    <name type="common">Benguela hake</name>
    <name type="synonym">Merluccius cadenati</name>
    <dbReference type="NCBI Taxonomy" id="89951"/>
    <lineage>
        <taxon>Eukaryota</taxon>
        <taxon>Metazoa</taxon>
        <taxon>Chordata</taxon>
        <taxon>Craniata</taxon>
        <taxon>Vertebrata</taxon>
        <taxon>Euteleostomi</taxon>
        <taxon>Actinopterygii</taxon>
        <taxon>Neopterygii</taxon>
        <taxon>Teleostei</taxon>
        <taxon>Neoteleostei</taxon>
        <taxon>Acanthomorphata</taxon>
        <taxon>Zeiogadaria</taxon>
        <taxon>Gadariae</taxon>
        <taxon>Gadiformes</taxon>
        <taxon>Gadoidei</taxon>
        <taxon>Merlucciidae</taxon>
        <taxon>Merluccius</taxon>
    </lineage>
</organism>
<keyword evidence="3" id="KW-1185">Reference proteome</keyword>
<evidence type="ECO:0000256" key="1">
    <source>
        <dbReference type="SAM" id="MobiDB-lite"/>
    </source>
</evidence>
<dbReference type="PANTHER" id="PTHR47510:SF3">
    <property type="entry name" value="ENDO_EXONUCLEASE_PHOSPHATASE DOMAIN-CONTAINING PROTEIN"/>
    <property type="match status" value="1"/>
</dbReference>
<evidence type="ECO:0000313" key="3">
    <source>
        <dbReference type="Proteomes" id="UP001174136"/>
    </source>
</evidence>
<dbReference type="EMBL" id="JAOPHQ010003128">
    <property type="protein sequence ID" value="KAK0144589.1"/>
    <property type="molecule type" value="Genomic_DNA"/>
</dbReference>
<sequence length="344" mass="39022">MPEPPHLASLNAEDDQASHPISKGEPSHPAEEAHFGRLHPQSCSFSHYPKLMTIDRDLQLSLDRFAAECKAAGMRISTSKSESMVLNWKRVECTLRVGDEILPQNKPDAPTLILGDFNHCSLNKSLPGFYQYVKCNTRNNDILDKCYGNVKDAYTARAKPPLNNSDHNAIHLLPTYRSVFKSSKPEIRTVKVWSDDKIEELKGCFLSTDRDIFLKDADIDSATESTTDYNSFCVNSIIPQRTVKIYPNNKPYITRDIKECINRNKSAFKLSDTEGVRAAQKYLNKHMRAARLQYKERAEQDLSMHNSKKLWDSIRGMTNMEAKRKPLVLMDPGGASMVLLDCHC</sequence>